<organism evidence="2 3">
    <name type="scientific">Jimgerdemannia flammicorona</name>
    <dbReference type="NCBI Taxonomy" id="994334"/>
    <lineage>
        <taxon>Eukaryota</taxon>
        <taxon>Fungi</taxon>
        <taxon>Fungi incertae sedis</taxon>
        <taxon>Mucoromycota</taxon>
        <taxon>Mucoromycotina</taxon>
        <taxon>Endogonomycetes</taxon>
        <taxon>Endogonales</taxon>
        <taxon>Endogonaceae</taxon>
        <taxon>Jimgerdemannia</taxon>
    </lineage>
</organism>
<feature type="compositionally biased region" description="Acidic residues" evidence="1">
    <location>
        <begin position="205"/>
        <end position="223"/>
    </location>
</feature>
<dbReference type="EMBL" id="RBNI01001491">
    <property type="protein sequence ID" value="RUP50389.1"/>
    <property type="molecule type" value="Genomic_DNA"/>
</dbReference>
<dbReference type="AlphaFoldDB" id="A0A433DHU5"/>
<comment type="caution">
    <text evidence="2">The sequence shown here is derived from an EMBL/GenBank/DDBJ whole genome shotgun (WGS) entry which is preliminary data.</text>
</comment>
<protein>
    <submittedName>
        <fullName evidence="2">Uncharacterized protein</fullName>
    </submittedName>
</protein>
<dbReference type="Proteomes" id="UP000268093">
    <property type="component" value="Unassembled WGS sequence"/>
</dbReference>
<reference evidence="2 3" key="1">
    <citation type="journal article" date="2018" name="New Phytol.">
        <title>Phylogenomics of Endogonaceae and evolution of mycorrhizas within Mucoromycota.</title>
        <authorList>
            <person name="Chang Y."/>
            <person name="Desiro A."/>
            <person name="Na H."/>
            <person name="Sandor L."/>
            <person name="Lipzen A."/>
            <person name="Clum A."/>
            <person name="Barry K."/>
            <person name="Grigoriev I.V."/>
            <person name="Martin F.M."/>
            <person name="Stajich J.E."/>
            <person name="Smith M.E."/>
            <person name="Bonito G."/>
            <person name="Spatafora J.W."/>
        </authorList>
    </citation>
    <scope>NUCLEOTIDE SEQUENCE [LARGE SCALE GENOMIC DNA]</scope>
    <source>
        <strain evidence="2 3">GMNB39</strain>
    </source>
</reference>
<evidence type="ECO:0000256" key="1">
    <source>
        <dbReference type="SAM" id="MobiDB-lite"/>
    </source>
</evidence>
<evidence type="ECO:0000313" key="3">
    <source>
        <dbReference type="Proteomes" id="UP000268093"/>
    </source>
</evidence>
<sequence length="223" mass="25472">MRLIVSRKAPVVKIEMFDWRPFVIKSLIPTVYDSQTSPTFTASHHNEILHHRRCCRFRVRSLHRRASQGQGFRKRLRCIPHRFVSISDRLNTSDTQFLIHTDGCDTVSKYYCIFETDLYAWNLGLHKTCDNMDDGTQVCVHVKGYNFTRKDCKPPKTDGKPPKKGGKPPKKGVKPPKKGVKPPKKGVKPPKKGGKPPKKPKDPTEDGEPQDDELPETSYDPEP</sequence>
<feature type="compositionally biased region" description="Basic and acidic residues" evidence="1">
    <location>
        <begin position="150"/>
        <end position="161"/>
    </location>
</feature>
<feature type="region of interest" description="Disordered" evidence="1">
    <location>
        <begin position="150"/>
        <end position="223"/>
    </location>
</feature>
<dbReference type="InterPro" id="IPR036779">
    <property type="entry name" value="LysM_dom_sf"/>
</dbReference>
<feature type="compositionally biased region" description="Basic residues" evidence="1">
    <location>
        <begin position="162"/>
        <end position="198"/>
    </location>
</feature>
<gene>
    <name evidence="2" type="ORF">BC936DRAFT_139391</name>
</gene>
<dbReference type="Gene3D" id="3.10.350.10">
    <property type="entry name" value="LysM domain"/>
    <property type="match status" value="1"/>
</dbReference>
<dbReference type="OrthoDB" id="5985073at2759"/>
<keyword evidence="3" id="KW-1185">Reference proteome</keyword>
<name>A0A433DHU5_9FUNG</name>
<accession>A0A433DHU5</accession>
<evidence type="ECO:0000313" key="2">
    <source>
        <dbReference type="EMBL" id="RUP50389.1"/>
    </source>
</evidence>
<proteinExistence type="predicted"/>